<sequence>MPKPTPEGLRVTTKPLEKLHAVLMRLDVLDRTIDSPGSSVLLRELANSKNPVEAVGNCLETPILHDMTAVHSLIIHVYFMFGRPLAS</sequence>
<comment type="caution">
    <text evidence="1">The sequence shown here is derived from an EMBL/GenBank/DDBJ whole genome shotgun (WGS) entry which is preliminary data.</text>
</comment>
<gene>
    <name evidence="1" type="ORF">Ocin01_01036</name>
</gene>
<reference evidence="1 2" key="1">
    <citation type="journal article" date="2016" name="Genome Biol. Evol.">
        <title>Gene Family Evolution Reflects Adaptation to Soil Environmental Stressors in the Genome of the Collembolan Orchesella cincta.</title>
        <authorList>
            <person name="Faddeeva-Vakhrusheva A."/>
            <person name="Derks M.F."/>
            <person name="Anvar S.Y."/>
            <person name="Agamennone V."/>
            <person name="Suring W."/>
            <person name="Smit S."/>
            <person name="van Straalen N.M."/>
            <person name="Roelofs D."/>
        </authorList>
    </citation>
    <scope>NUCLEOTIDE SEQUENCE [LARGE SCALE GENOMIC DNA]</scope>
    <source>
        <tissue evidence="1">Mixed pool</tissue>
    </source>
</reference>
<dbReference type="STRING" id="48709.A0A1D2NK84"/>
<accession>A0A1D2NK84</accession>
<name>A0A1D2NK84_ORCCI</name>
<dbReference type="Proteomes" id="UP000094527">
    <property type="component" value="Unassembled WGS sequence"/>
</dbReference>
<dbReference type="EMBL" id="LJIJ01000019">
    <property type="protein sequence ID" value="ODN05632.1"/>
    <property type="molecule type" value="Genomic_DNA"/>
</dbReference>
<dbReference type="AlphaFoldDB" id="A0A1D2NK84"/>
<evidence type="ECO:0000313" key="1">
    <source>
        <dbReference type="EMBL" id="ODN05632.1"/>
    </source>
</evidence>
<organism evidence="1 2">
    <name type="scientific">Orchesella cincta</name>
    <name type="common">Springtail</name>
    <name type="synonym">Podura cincta</name>
    <dbReference type="NCBI Taxonomy" id="48709"/>
    <lineage>
        <taxon>Eukaryota</taxon>
        <taxon>Metazoa</taxon>
        <taxon>Ecdysozoa</taxon>
        <taxon>Arthropoda</taxon>
        <taxon>Hexapoda</taxon>
        <taxon>Collembola</taxon>
        <taxon>Entomobryomorpha</taxon>
        <taxon>Entomobryoidea</taxon>
        <taxon>Orchesellidae</taxon>
        <taxon>Orchesellinae</taxon>
        <taxon>Orchesella</taxon>
    </lineage>
</organism>
<keyword evidence="2" id="KW-1185">Reference proteome</keyword>
<protein>
    <submittedName>
        <fullName evidence="1">E3 ubiquitin-protein ligase HUWE1</fullName>
    </submittedName>
</protein>
<proteinExistence type="predicted"/>
<evidence type="ECO:0000313" key="2">
    <source>
        <dbReference type="Proteomes" id="UP000094527"/>
    </source>
</evidence>